<feature type="repeat" description="ANK" evidence="14">
    <location>
        <begin position="495"/>
        <end position="527"/>
    </location>
</feature>
<dbReference type="Pfam" id="PF06701">
    <property type="entry name" value="MIB_HERC2"/>
    <property type="match status" value="2"/>
</dbReference>
<evidence type="ECO:0000256" key="1">
    <source>
        <dbReference type="ARBA" id="ARBA00000900"/>
    </source>
</evidence>
<keyword evidence="21" id="KW-1185">Reference proteome</keyword>
<dbReference type="PANTHER" id="PTHR24202:SF4">
    <property type="entry name" value="E3 UBIQUITIN-PROTEIN LIGASE MIB2-RELATED"/>
    <property type="match status" value="1"/>
</dbReference>
<dbReference type="InterPro" id="IPR000433">
    <property type="entry name" value="Znf_ZZ"/>
</dbReference>
<evidence type="ECO:0000256" key="15">
    <source>
        <dbReference type="PROSITE-ProRule" id="PRU00228"/>
    </source>
</evidence>
<evidence type="ECO:0000259" key="19">
    <source>
        <dbReference type="PROSITE" id="PS51416"/>
    </source>
</evidence>
<reference evidence="20" key="1">
    <citation type="submission" date="2019-08" db="EMBL/GenBank/DDBJ databases">
        <title>The genome of the North American firefly Photinus pyralis.</title>
        <authorList>
            <consortium name="Photinus pyralis genome working group"/>
            <person name="Fallon T.R."/>
            <person name="Sander Lower S.E."/>
            <person name="Weng J.-K."/>
        </authorList>
    </citation>
    <scope>NUCLEOTIDE SEQUENCE</scope>
    <source>
        <strain evidence="20">TRF0915ILg1</strain>
        <tissue evidence="20">Whole body</tissue>
    </source>
</reference>
<dbReference type="Pfam" id="PF18346">
    <property type="entry name" value="SH3_15"/>
    <property type="match status" value="2"/>
</dbReference>
<sequence length="1001" mass="110874">MLTPGVRIVRGPDWSWSNQDGGEGHVGTVCEIGKPGTVGSPDKTVVVQWDNGTRTNYRVGYMGKFDLRIIDNAQIGVKHPNIVCDGCDSQGISGMRYKCCVCYDYDLCYMCYHGDKHDTNHPFKRFDSTTSLGIDLPVRKNGRKCELRGIFVGAKVVRGFNWEWGNQDGGEGKIGRVLDIRGWDNESSRSVANVTWLSGSTNVYRLGHKGNCDIKFVESASGGNHYPEHLPILGQITEQSVARPARVGPPPFSVGDKVQVIVDVEQLKAMQQGHGGWNPRMAEYIGKIGTVHRVTDKGDIRVQYEGCNNRWTFNPVTLCKVNSFAVGDIVSVVNDLERVKELQKGHGEWIDIMKSALGKLGKVLKVYSDGDLRVQLDGHAWTLNPQCVRLVPGSAAELANTMHANQNQRQEPSMQWQPTNPANNQTNSTADQLVRAAAQGQIEIVQRMLEEIPRDMVDMRSGGKTSLQVAAHQGHAQVVRLLLHHGAAVNASDNDGDTCLHYAAFGNQPEVLELLIQAGADLNTANRSGCTALHIAAHKQPDRCVQILLSAGADPNCRDLYGDTALHDAVGKDSYRVIELLCTAPATDFTLRNKRGFNVLHHAALKGKNFATRKLLAQARQLVDTKKDDGFSALHLAALNGHRDVVDTLIRIGQADIDLRNNRNQSALLLAVSQGHCSVIELLIKLKANINAKDEDGDTALHLVLIKRAHITTEIRQEDSPNIFTIYQNISHVTENRVAIAIACYLVQMGIDMDSLNNKSQPALNLLQDSSIQELIKSYKPNLDSNQVQQNAQESLSFEALTLNEPTNVTDGYNLTENVPKSSPYRNLVNEDSKSTRKSRREQKPDKINHEIGGTSQENSPNHKNHHYQNEIVTSKPVECLVCSELSEENVRLEPCTHKPACEDCASRMKKCLQCGVLVQKRVTKDGRIIPAKSRQPSAERMRYLECKIAEIEESHACSICMERKRNVVFLCGHGTCSKCADTLKTCHMCRKTITKKIPIY</sequence>
<gene>
    <name evidence="20" type="ORF">ILUMI_11264</name>
</gene>
<dbReference type="PRINTS" id="PR01415">
    <property type="entry name" value="ANKYRIN"/>
</dbReference>
<dbReference type="UniPathway" id="UPA00143"/>
<feature type="domain" description="RING-type" evidence="17">
    <location>
        <begin position="958"/>
        <end position="991"/>
    </location>
</feature>
<dbReference type="PROSITE" id="PS01357">
    <property type="entry name" value="ZF_ZZ_1"/>
    <property type="match status" value="1"/>
</dbReference>
<dbReference type="PROSITE" id="PS50135">
    <property type="entry name" value="ZF_ZZ_2"/>
    <property type="match status" value="1"/>
</dbReference>
<evidence type="ECO:0000256" key="9">
    <source>
        <dbReference type="ARBA" id="ARBA00022771"/>
    </source>
</evidence>
<dbReference type="PANTHER" id="PTHR24202">
    <property type="entry name" value="E3 UBIQUITIN-PROTEIN LIGASE MIB2"/>
    <property type="match status" value="1"/>
</dbReference>
<dbReference type="SMART" id="SM00248">
    <property type="entry name" value="ANK"/>
    <property type="match status" value="8"/>
</dbReference>
<dbReference type="PROSITE" id="PS50089">
    <property type="entry name" value="ZF_RING_2"/>
    <property type="match status" value="1"/>
</dbReference>
<accession>A0A8K0CWK1</accession>
<dbReference type="FunFam" id="2.30.30.40:FF:000044">
    <property type="entry name" value="E3 ubiquitin-protein ligase MIB2, putative"/>
    <property type="match status" value="1"/>
</dbReference>
<dbReference type="Gene3D" id="1.25.40.20">
    <property type="entry name" value="Ankyrin repeat-containing domain"/>
    <property type="match status" value="3"/>
</dbReference>
<evidence type="ECO:0000259" key="17">
    <source>
        <dbReference type="PROSITE" id="PS50089"/>
    </source>
</evidence>
<feature type="repeat" description="ANK" evidence="14">
    <location>
        <begin position="629"/>
        <end position="653"/>
    </location>
</feature>
<dbReference type="Pfam" id="PF12796">
    <property type="entry name" value="Ank_2"/>
    <property type="match status" value="2"/>
</dbReference>
<evidence type="ECO:0000256" key="13">
    <source>
        <dbReference type="ARBA" id="ARBA00023043"/>
    </source>
</evidence>
<dbReference type="GO" id="GO:0007219">
    <property type="term" value="P:Notch signaling pathway"/>
    <property type="evidence" value="ECO:0007669"/>
    <property type="project" value="UniProtKB-KW"/>
</dbReference>
<evidence type="ECO:0000259" key="18">
    <source>
        <dbReference type="PROSITE" id="PS50135"/>
    </source>
</evidence>
<comment type="catalytic activity">
    <reaction evidence="1">
        <text>S-ubiquitinyl-[E2 ubiquitin-conjugating enzyme]-L-cysteine + [acceptor protein]-L-lysine = [E2 ubiquitin-conjugating enzyme]-L-cysteine + N(6)-ubiquitinyl-[acceptor protein]-L-lysine.</text>
        <dbReference type="EC" id="2.3.2.27"/>
    </reaction>
</comment>
<dbReference type="SUPFAM" id="SSF48403">
    <property type="entry name" value="Ankyrin repeat"/>
    <property type="match status" value="1"/>
</dbReference>
<dbReference type="FunFam" id="2.30.30.40:FF:000078">
    <property type="entry name" value="Putative e3 ubiquitin-protein ligase mib2"/>
    <property type="match status" value="1"/>
</dbReference>
<dbReference type="FunFam" id="3.30.40.10:FF:000393">
    <property type="entry name" value="CLUMA_CG014158, isoform A"/>
    <property type="match status" value="1"/>
</dbReference>
<keyword evidence="13 14" id="KW-0040">ANK repeat</keyword>
<dbReference type="AlphaFoldDB" id="A0A8K0CWK1"/>
<dbReference type="EC" id="2.3.2.27" evidence="4"/>
<dbReference type="Pfam" id="PF00569">
    <property type="entry name" value="ZZ"/>
    <property type="match status" value="1"/>
</dbReference>
<dbReference type="InterPro" id="IPR002110">
    <property type="entry name" value="Ankyrin_rpt"/>
</dbReference>
<dbReference type="PROSITE" id="PS50297">
    <property type="entry name" value="ANK_REP_REGION"/>
    <property type="match status" value="5"/>
</dbReference>
<dbReference type="CDD" id="cd16520">
    <property type="entry name" value="RING-HC_MIBs-like"/>
    <property type="match status" value="1"/>
</dbReference>
<dbReference type="InterPro" id="IPR037252">
    <property type="entry name" value="Mib_Herc2_sf"/>
</dbReference>
<evidence type="ECO:0000313" key="21">
    <source>
        <dbReference type="Proteomes" id="UP000801492"/>
    </source>
</evidence>
<evidence type="ECO:0000256" key="7">
    <source>
        <dbReference type="ARBA" id="ARBA00022723"/>
    </source>
</evidence>
<evidence type="ECO:0000256" key="5">
    <source>
        <dbReference type="ARBA" id="ARBA00022490"/>
    </source>
</evidence>
<keyword evidence="10" id="KW-0833">Ubl conjugation pathway</keyword>
<dbReference type="Gene3D" id="2.30.30.40">
    <property type="entry name" value="SH3 Domains"/>
    <property type="match status" value="2"/>
</dbReference>
<feature type="repeat" description="ANK" evidence="14">
    <location>
        <begin position="663"/>
        <end position="695"/>
    </location>
</feature>
<dbReference type="InterPro" id="IPR010606">
    <property type="entry name" value="Mib_Herc2"/>
</dbReference>
<dbReference type="Pfam" id="PF13920">
    <property type="entry name" value="zf-C3HC4_3"/>
    <property type="match status" value="1"/>
</dbReference>
<evidence type="ECO:0000256" key="4">
    <source>
        <dbReference type="ARBA" id="ARBA00012483"/>
    </source>
</evidence>
<keyword evidence="9 15" id="KW-0863">Zinc-finger</keyword>
<feature type="domain" description="ZZ-type" evidence="18">
    <location>
        <begin position="79"/>
        <end position="131"/>
    </location>
</feature>
<dbReference type="InterPro" id="IPR013083">
    <property type="entry name" value="Znf_RING/FYVE/PHD"/>
</dbReference>
<evidence type="ECO:0000256" key="14">
    <source>
        <dbReference type="PROSITE-ProRule" id="PRU00023"/>
    </source>
</evidence>
<dbReference type="InterPro" id="IPR001841">
    <property type="entry name" value="Znf_RING"/>
</dbReference>
<feature type="domain" description="MIB/HERC2" evidence="19">
    <location>
        <begin position="142"/>
        <end position="220"/>
    </location>
</feature>
<comment type="pathway">
    <text evidence="3">Protein modification; protein ubiquitination.</text>
</comment>
<dbReference type="GO" id="GO:0005737">
    <property type="term" value="C:cytoplasm"/>
    <property type="evidence" value="ECO:0007669"/>
    <property type="project" value="UniProtKB-SubCell"/>
</dbReference>
<feature type="region of interest" description="Disordered" evidence="16">
    <location>
        <begin position="405"/>
        <end position="427"/>
    </location>
</feature>
<dbReference type="SUPFAM" id="SSF159034">
    <property type="entry name" value="Mib/herc2 domain-like"/>
    <property type="match status" value="2"/>
</dbReference>
<dbReference type="Proteomes" id="UP000801492">
    <property type="component" value="Unassembled WGS sequence"/>
</dbReference>
<dbReference type="GO" id="GO:0061630">
    <property type="term" value="F:ubiquitin protein ligase activity"/>
    <property type="evidence" value="ECO:0007669"/>
    <property type="project" value="UniProtKB-EC"/>
</dbReference>
<dbReference type="InterPro" id="IPR043145">
    <property type="entry name" value="Znf_ZZ_sf"/>
</dbReference>
<dbReference type="SMART" id="SM00184">
    <property type="entry name" value="RING"/>
    <property type="match status" value="2"/>
</dbReference>
<dbReference type="GO" id="GO:0016567">
    <property type="term" value="P:protein ubiquitination"/>
    <property type="evidence" value="ECO:0007669"/>
    <property type="project" value="UniProtKB-UniPathway"/>
</dbReference>
<evidence type="ECO:0000256" key="11">
    <source>
        <dbReference type="ARBA" id="ARBA00022833"/>
    </source>
</evidence>
<evidence type="ECO:0000313" key="20">
    <source>
        <dbReference type="EMBL" id="KAF2894909.1"/>
    </source>
</evidence>
<evidence type="ECO:0000256" key="12">
    <source>
        <dbReference type="ARBA" id="ARBA00022976"/>
    </source>
</evidence>
<keyword evidence="5" id="KW-0963">Cytoplasm</keyword>
<dbReference type="InterPro" id="IPR036770">
    <property type="entry name" value="Ankyrin_rpt-contain_sf"/>
</dbReference>
<evidence type="ECO:0000256" key="16">
    <source>
        <dbReference type="SAM" id="MobiDB-lite"/>
    </source>
</evidence>
<feature type="region of interest" description="Disordered" evidence="16">
    <location>
        <begin position="809"/>
        <end position="865"/>
    </location>
</feature>
<dbReference type="OrthoDB" id="2122982at2759"/>
<dbReference type="Gene3D" id="3.30.40.10">
    <property type="entry name" value="Zinc/RING finger domain, C3HC4 (zinc finger)"/>
    <property type="match status" value="2"/>
</dbReference>
<feature type="repeat" description="ANK" evidence="14">
    <location>
        <begin position="462"/>
        <end position="494"/>
    </location>
</feature>
<dbReference type="Gene3D" id="3.30.60.90">
    <property type="match status" value="1"/>
</dbReference>
<keyword evidence="6" id="KW-0808">Transferase</keyword>
<evidence type="ECO:0000256" key="2">
    <source>
        <dbReference type="ARBA" id="ARBA00004496"/>
    </source>
</evidence>
<name>A0A8K0CWK1_IGNLU</name>
<evidence type="ECO:0000256" key="8">
    <source>
        <dbReference type="ARBA" id="ARBA00022737"/>
    </source>
</evidence>
<keyword evidence="11" id="KW-0862">Zinc</keyword>
<dbReference type="FunFam" id="3.30.60.90:FF:000004">
    <property type="entry name" value="Putative E3 ubiquitin-protein ligase MIB2"/>
    <property type="match status" value="1"/>
</dbReference>
<evidence type="ECO:0000256" key="6">
    <source>
        <dbReference type="ARBA" id="ARBA00022679"/>
    </source>
</evidence>
<protein>
    <recommendedName>
        <fullName evidence="4">RING-type E3 ubiquitin transferase</fullName>
        <ecNumber evidence="4">2.3.2.27</ecNumber>
    </recommendedName>
</protein>
<dbReference type="EMBL" id="VTPC01006436">
    <property type="protein sequence ID" value="KAF2894909.1"/>
    <property type="molecule type" value="Genomic_DNA"/>
</dbReference>
<keyword evidence="12" id="KW-0914">Notch signaling pathway</keyword>
<dbReference type="PROSITE" id="PS50088">
    <property type="entry name" value="ANK_REPEAT"/>
    <property type="match status" value="5"/>
</dbReference>
<evidence type="ECO:0000256" key="3">
    <source>
        <dbReference type="ARBA" id="ARBA00004906"/>
    </source>
</evidence>
<dbReference type="SUPFAM" id="SSF57850">
    <property type="entry name" value="RING/U-box"/>
    <property type="match status" value="1"/>
</dbReference>
<evidence type="ECO:0000256" key="10">
    <source>
        <dbReference type="ARBA" id="ARBA00022786"/>
    </source>
</evidence>
<feature type="repeat" description="ANK" evidence="14">
    <location>
        <begin position="528"/>
        <end position="560"/>
    </location>
</feature>
<feature type="compositionally biased region" description="Polar residues" evidence="16">
    <location>
        <begin position="809"/>
        <end position="825"/>
    </location>
</feature>
<organism evidence="20 21">
    <name type="scientific">Ignelater luminosus</name>
    <name type="common">Cucubano</name>
    <name type="synonym">Pyrophorus luminosus</name>
    <dbReference type="NCBI Taxonomy" id="2038154"/>
    <lineage>
        <taxon>Eukaryota</taxon>
        <taxon>Metazoa</taxon>
        <taxon>Ecdysozoa</taxon>
        <taxon>Arthropoda</taxon>
        <taxon>Hexapoda</taxon>
        <taxon>Insecta</taxon>
        <taxon>Pterygota</taxon>
        <taxon>Neoptera</taxon>
        <taxon>Endopterygota</taxon>
        <taxon>Coleoptera</taxon>
        <taxon>Polyphaga</taxon>
        <taxon>Elateriformia</taxon>
        <taxon>Elateroidea</taxon>
        <taxon>Elateridae</taxon>
        <taxon>Agrypninae</taxon>
        <taxon>Pyrophorini</taxon>
        <taxon>Ignelater</taxon>
    </lineage>
</organism>
<dbReference type="CDD" id="cd16726">
    <property type="entry name" value="RING-HC_MIB2_rpt1"/>
    <property type="match status" value="1"/>
</dbReference>
<comment type="caution">
    <text evidence="20">The sequence shown here is derived from an EMBL/GenBank/DDBJ whole genome shotgun (WGS) entry which is preliminary data.</text>
</comment>
<comment type="subcellular location">
    <subcellularLocation>
        <location evidence="2">Cytoplasm</location>
    </subcellularLocation>
</comment>
<proteinExistence type="predicted"/>
<dbReference type="Pfam" id="PF00023">
    <property type="entry name" value="Ank"/>
    <property type="match status" value="2"/>
</dbReference>
<keyword evidence="7" id="KW-0479">Metal-binding</keyword>
<dbReference type="InterPro" id="IPR040847">
    <property type="entry name" value="SH3_15"/>
</dbReference>
<dbReference type="GO" id="GO:0008270">
    <property type="term" value="F:zinc ion binding"/>
    <property type="evidence" value="ECO:0007669"/>
    <property type="project" value="UniProtKB-KW"/>
</dbReference>
<feature type="domain" description="MIB/HERC2" evidence="19">
    <location>
        <begin position="1"/>
        <end position="73"/>
    </location>
</feature>
<keyword evidence="8" id="KW-0677">Repeat</keyword>
<dbReference type="SMART" id="SM00291">
    <property type="entry name" value="ZnF_ZZ"/>
    <property type="match status" value="1"/>
</dbReference>
<dbReference type="PROSITE" id="PS51416">
    <property type="entry name" value="MIB_HERC2"/>
    <property type="match status" value="2"/>
</dbReference>